<name>A0A1L9PIM6_ASPVE</name>
<keyword evidence="2" id="KW-0732">Signal</keyword>
<feature type="chain" id="PRO_5012996274" evidence="2">
    <location>
        <begin position="22"/>
        <end position="899"/>
    </location>
</feature>
<evidence type="ECO:0000313" key="3">
    <source>
        <dbReference type="EMBL" id="OJJ01296.1"/>
    </source>
</evidence>
<organism evidence="3 4">
    <name type="scientific">Aspergillus versicolor CBS 583.65</name>
    <dbReference type="NCBI Taxonomy" id="1036611"/>
    <lineage>
        <taxon>Eukaryota</taxon>
        <taxon>Fungi</taxon>
        <taxon>Dikarya</taxon>
        <taxon>Ascomycota</taxon>
        <taxon>Pezizomycotina</taxon>
        <taxon>Eurotiomycetes</taxon>
        <taxon>Eurotiomycetidae</taxon>
        <taxon>Eurotiales</taxon>
        <taxon>Aspergillaceae</taxon>
        <taxon>Aspergillus</taxon>
        <taxon>Aspergillus subgen. Nidulantes</taxon>
    </lineage>
</organism>
<dbReference type="VEuPathDB" id="FungiDB:ASPVEDRAFT_886354"/>
<feature type="region of interest" description="Disordered" evidence="1">
    <location>
        <begin position="723"/>
        <end position="749"/>
    </location>
</feature>
<dbReference type="EMBL" id="KV878128">
    <property type="protein sequence ID" value="OJJ01296.1"/>
    <property type="molecule type" value="Genomic_DNA"/>
</dbReference>
<proteinExistence type="predicted"/>
<feature type="region of interest" description="Disordered" evidence="1">
    <location>
        <begin position="122"/>
        <end position="146"/>
    </location>
</feature>
<feature type="signal peptide" evidence="2">
    <location>
        <begin position="1"/>
        <end position="21"/>
    </location>
</feature>
<dbReference type="RefSeq" id="XP_040667058.1">
    <property type="nucleotide sequence ID" value="XM_040818375.1"/>
</dbReference>
<reference evidence="4" key="1">
    <citation type="journal article" date="2017" name="Genome Biol.">
        <title>Comparative genomics reveals high biological diversity and specific adaptations in the industrially and medically important fungal genus Aspergillus.</title>
        <authorList>
            <person name="de Vries R.P."/>
            <person name="Riley R."/>
            <person name="Wiebenga A."/>
            <person name="Aguilar-Osorio G."/>
            <person name="Amillis S."/>
            <person name="Uchima C.A."/>
            <person name="Anderluh G."/>
            <person name="Asadollahi M."/>
            <person name="Askin M."/>
            <person name="Barry K."/>
            <person name="Battaglia E."/>
            <person name="Bayram O."/>
            <person name="Benocci T."/>
            <person name="Braus-Stromeyer S.A."/>
            <person name="Caldana C."/>
            <person name="Canovas D."/>
            <person name="Cerqueira G.C."/>
            <person name="Chen F."/>
            <person name="Chen W."/>
            <person name="Choi C."/>
            <person name="Clum A."/>
            <person name="Dos Santos R.A."/>
            <person name="Damasio A.R."/>
            <person name="Diallinas G."/>
            <person name="Emri T."/>
            <person name="Fekete E."/>
            <person name="Flipphi M."/>
            <person name="Freyberg S."/>
            <person name="Gallo A."/>
            <person name="Gournas C."/>
            <person name="Habgood R."/>
            <person name="Hainaut M."/>
            <person name="Harispe M.L."/>
            <person name="Henrissat B."/>
            <person name="Hilden K.S."/>
            <person name="Hope R."/>
            <person name="Hossain A."/>
            <person name="Karabika E."/>
            <person name="Karaffa L."/>
            <person name="Karanyi Z."/>
            <person name="Krasevec N."/>
            <person name="Kuo A."/>
            <person name="Kusch H."/>
            <person name="LaButti K."/>
            <person name="Lagendijk E.L."/>
            <person name="Lapidus A."/>
            <person name="Levasseur A."/>
            <person name="Lindquist E."/>
            <person name="Lipzen A."/>
            <person name="Logrieco A.F."/>
            <person name="MacCabe A."/>
            <person name="Maekelae M.R."/>
            <person name="Malavazi I."/>
            <person name="Melin P."/>
            <person name="Meyer V."/>
            <person name="Mielnichuk N."/>
            <person name="Miskei M."/>
            <person name="Molnar A.P."/>
            <person name="Mule G."/>
            <person name="Ngan C.Y."/>
            <person name="Orejas M."/>
            <person name="Orosz E."/>
            <person name="Ouedraogo J.P."/>
            <person name="Overkamp K.M."/>
            <person name="Park H.-S."/>
            <person name="Perrone G."/>
            <person name="Piumi F."/>
            <person name="Punt P.J."/>
            <person name="Ram A.F."/>
            <person name="Ramon A."/>
            <person name="Rauscher S."/>
            <person name="Record E."/>
            <person name="Riano-Pachon D.M."/>
            <person name="Robert V."/>
            <person name="Roehrig J."/>
            <person name="Ruller R."/>
            <person name="Salamov A."/>
            <person name="Salih N.S."/>
            <person name="Samson R.A."/>
            <person name="Sandor E."/>
            <person name="Sanguinetti M."/>
            <person name="Schuetze T."/>
            <person name="Sepcic K."/>
            <person name="Shelest E."/>
            <person name="Sherlock G."/>
            <person name="Sophianopoulou V."/>
            <person name="Squina F.M."/>
            <person name="Sun H."/>
            <person name="Susca A."/>
            <person name="Todd R.B."/>
            <person name="Tsang A."/>
            <person name="Unkles S.E."/>
            <person name="van de Wiele N."/>
            <person name="van Rossen-Uffink D."/>
            <person name="Oliveira J.V."/>
            <person name="Vesth T.C."/>
            <person name="Visser J."/>
            <person name="Yu J.-H."/>
            <person name="Zhou M."/>
            <person name="Andersen M.R."/>
            <person name="Archer D.B."/>
            <person name="Baker S.E."/>
            <person name="Benoit I."/>
            <person name="Brakhage A.A."/>
            <person name="Braus G.H."/>
            <person name="Fischer R."/>
            <person name="Frisvad J.C."/>
            <person name="Goldman G.H."/>
            <person name="Houbraken J."/>
            <person name="Oakley B."/>
            <person name="Pocsi I."/>
            <person name="Scazzocchio C."/>
            <person name="Seiboth B."/>
            <person name="vanKuyk P.A."/>
            <person name="Wortman J."/>
            <person name="Dyer P.S."/>
            <person name="Grigoriev I.V."/>
        </authorList>
    </citation>
    <scope>NUCLEOTIDE SEQUENCE [LARGE SCALE GENOMIC DNA]</scope>
    <source>
        <strain evidence="4">CBS 583.65</strain>
    </source>
</reference>
<protein>
    <submittedName>
        <fullName evidence="3">Uncharacterized protein</fullName>
    </submittedName>
</protein>
<dbReference type="OrthoDB" id="3886018at2759"/>
<gene>
    <name evidence="3" type="ORF">ASPVEDRAFT_886354</name>
</gene>
<accession>A0A1L9PIM6</accession>
<evidence type="ECO:0000256" key="2">
    <source>
        <dbReference type="SAM" id="SignalP"/>
    </source>
</evidence>
<dbReference type="AlphaFoldDB" id="A0A1L9PIM6"/>
<keyword evidence="4" id="KW-1185">Reference proteome</keyword>
<evidence type="ECO:0000313" key="4">
    <source>
        <dbReference type="Proteomes" id="UP000184073"/>
    </source>
</evidence>
<dbReference type="Proteomes" id="UP000184073">
    <property type="component" value="Unassembled WGS sequence"/>
</dbReference>
<dbReference type="GeneID" id="63733886"/>
<evidence type="ECO:0000256" key="1">
    <source>
        <dbReference type="SAM" id="MobiDB-lite"/>
    </source>
</evidence>
<feature type="region of interest" description="Disordered" evidence="1">
    <location>
        <begin position="366"/>
        <end position="395"/>
    </location>
</feature>
<sequence>MRYFPLVHACLLTSAAQIVAAAAIPAPPDTVVPSGTVNDGNAANADCIAGNTCNTDPILPDGGSLETVSTDAQGNPVTVPPTNNPVTPRPTADEASLSITMINGNTPVIADPVPPTPPADVVGGNADTSDCDAQAPKPTPSNPVAGVPAADQVYTVTDVRGNIFTVPAWIPQPTADKTYTVTDVRGNVFTVPAWLPQPTEDHTTKYPQTGVVSAGGLPGFADPIPSDEECEDYTEIAPVVTRPPGGHGVTASSIVSITRTNSFLYAKPAAKPTTDAAGNIVGTPSDYPPSVDPISGLPSEDSGANDPVTPHKIHGDGHIMTPITQVDLATPVPSNSDVPVFVDPVPPAPPNNPQPTRVATIYGDGHLMNGPNKAVNRVKRQDDETEPESDTSNRKACGAHICGGPECPAGTAEWVTVAPVNCLKIPISTAAAAAAATGTPRKDSLVQTPPKTDHPTSPLLDYPKMSKELDDYMVGVLIKLNTQRKWYIHASNEVSGKWYGFQDFKTAAGMARLHGCTAVFIVSKQGVYVSHIYEMPMFVREPSPGQFVPAPDEFFRKNTFEALVHGEQSEFLQPMEGLVGTKEQPGPLHFTNQPKIFIVTPSANLQDRNGPIMYPEKVAMLSDLLHGYLYPSGSEQYFQEPMTLPYKIPTQVMSEDPRNTDGKATMEASKIVRYDRVGDELIPVGRWRLWVNRIEAATWEFSGIIQKPIGLLATRTDEQSYAGVCPLSMPPSPTTGSPTPSGEEITESDLPLPLPFNQNQIHNLGCMEKMTLTPPIFDKGKVENLVKGWSGIPAFVRPLINSTSGENTIPWDTGRPSPESTDPWYHAEIKWAGNCSGPPQNVGWPMELYSAVEIIRDIFLKKQDGFDQCENANNLNMIGRAMQYGCVVYRAWCEGCDHY</sequence>
<feature type="region of interest" description="Disordered" evidence="1">
    <location>
        <begin position="437"/>
        <end position="461"/>
    </location>
</feature>